<feature type="transmembrane region" description="Helical" evidence="7">
    <location>
        <begin position="78"/>
        <end position="105"/>
    </location>
</feature>
<dbReference type="AlphaFoldDB" id="A0A316A233"/>
<dbReference type="PROSITE" id="PS50850">
    <property type="entry name" value="MFS"/>
    <property type="match status" value="1"/>
</dbReference>
<evidence type="ECO:0000256" key="6">
    <source>
        <dbReference type="ARBA" id="ARBA00023136"/>
    </source>
</evidence>
<evidence type="ECO:0000259" key="8">
    <source>
        <dbReference type="PROSITE" id="PS50850"/>
    </source>
</evidence>
<evidence type="ECO:0000256" key="4">
    <source>
        <dbReference type="ARBA" id="ARBA00022692"/>
    </source>
</evidence>
<dbReference type="EMBL" id="UHJJ01000002">
    <property type="protein sequence ID" value="SUQ12854.1"/>
    <property type="molecule type" value="Genomic_DNA"/>
</dbReference>
<name>A0A316A233_9FIRM</name>
<evidence type="ECO:0000256" key="1">
    <source>
        <dbReference type="ARBA" id="ARBA00004651"/>
    </source>
</evidence>
<gene>
    <name evidence="9" type="ORF">SAMN05216529_10269</name>
</gene>
<keyword evidence="4 7" id="KW-0812">Transmembrane</keyword>
<accession>A0A316A233</accession>
<dbReference type="SUPFAM" id="SSF103473">
    <property type="entry name" value="MFS general substrate transporter"/>
    <property type="match status" value="1"/>
</dbReference>
<feature type="transmembrane region" description="Helical" evidence="7">
    <location>
        <begin position="9"/>
        <end position="27"/>
    </location>
</feature>
<dbReference type="InterPro" id="IPR036259">
    <property type="entry name" value="MFS_trans_sf"/>
</dbReference>
<dbReference type="PANTHER" id="PTHR23514:SF3">
    <property type="entry name" value="BYPASS OF STOP CODON PROTEIN 6"/>
    <property type="match status" value="1"/>
</dbReference>
<dbReference type="RefSeq" id="WP_109708885.1">
    <property type="nucleotide sequence ID" value="NZ_QGDS01000002.1"/>
</dbReference>
<reference evidence="10" key="1">
    <citation type="submission" date="2017-07" db="EMBL/GenBank/DDBJ databases">
        <authorList>
            <person name="Varghese N."/>
            <person name="Submissions S."/>
        </authorList>
    </citation>
    <scope>NUCLEOTIDE SEQUENCE [LARGE SCALE GENOMIC DNA]</scope>
    <source>
        <strain evidence="10">NLAE-zl-C134</strain>
    </source>
</reference>
<dbReference type="Gene3D" id="1.20.1250.20">
    <property type="entry name" value="MFS general substrate transporter like domains"/>
    <property type="match status" value="2"/>
</dbReference>
<comment type="similarity">
    <text evidence="2">Belongs to the major facilitator superfamily.</text>
</comment>
<feature type="domain" description="Major facilitator superfamily (MFS) profile" evidence="8">
    <location>
        <begin position="9"/>
        <end position="396"/>
    </location>
</feature>
<dbReference type="InterPro" id="IPR020846">
    <property type="entry name" value="MFS_dom"/>
</dbReference>
<dbReference type="InterPro" id="IPR005829">
    <property type="entry name" value="Sugar_transporter_CS"/>
</dbReference>
<evidence type="ECO:0000313" key="10">
    <source>
        <dbReference type="Proteomes" id="UP000254051"/>
    </source>
</evidence>
<feature type="transmembrane region" description="Helical" evidence="7">
    <location>
        <begin position="162"/>
        <end position="183"/>
    </location>
</feature>
<keyword evidence="6 7" id="KW-0472">Membrane</keyword>
<dbReference type="GO" id="GO:0005886">
    <property type="term" value="C:plasma membrane"/>
    <property type="evidence" value="ECO:0007669"/>
    <property type="project" value="UniProtKB-SubCell"/>
</dbReference>
<comment type="subcellular location">
    <subcellularLocation>
        <location evidence="1">Cell membrane</location>
        <topology evidence="1">Multi-pass membrane protein</topology>
    </subcellularLocation>
</comment>
<feature type="transmembrane region" description="Helical" evidence="7">
    <location>
        <begin position="251"/>
        <end position="273"/>
    </location>
</feature>
<evidence type="ECO:0000256" key="2">
    <source>
        <dbReference type="ARBA" id="ARBA00008335"/>
    </source>
</evidence>
<feature type="transmembrane region" description="Helical" evidence="7">
    <location>
        <begin position="309"/>
        <end position="333"/>
    </location>
</feature>
<evidence type="ECO:0000313" key="9">
    <source>
        <dbReference type="EMBL" id="SUQ12854.1"/>
    </source>
</evidence>
<protein>
    <submittedName>
        <fullName evidence="9">Predicted arabinose efflux permease, MFS family</fullName>
    </submittedName>
</protein>
<dbReference type="GO" id="GO:0022857">
    <property type="term" value="F:transmembrane transporter activity"/>
    <property type="evidence" value="ECO:0007669"/>
    <property type="project" value="InterPro"/>
</dbReference>
<feature type="transmembrane region" description="Helical" evidence="7">
    <location>
        <begin position="47"/>
        <end position="66"/>
    </location>
</feature>
<keyword evidence="5 7" id="KW-1133">Transmembrane helix</keyword>
<proteinExistence type="inferred from homology"/>
<feature type="transmembrane region" description="Helical" evidence="7">
    <location>
        <begin position="345"/>
        <end position="366"/>
    </location>
</feature>
<evidence type="ECO:0000256" key="7">
    <source>
        <dbReference type="SAM" id="Phobius"/>
    </source>
</evidence>
<keyword evidence="10" id="KW-1185">Reference proteome</keyword>
<organism evidence="9 10">
    <name type="scientific">Faecalicatena contorta</name>
    <dbReference type="NCBI Taxonomy" id="39482"/>
    <lineage>
        <taxon>Bacteria</taxon>
        <taxon>Bacillati</taxon>
        <taxon>Bacillota</taxon>
        <taxon>Clostridia</taxon>
        <taxon>Lachnospirales</taxon>
        <taxon>Lachnospiraceae</taxon>
        <taxon>Faecalicatena</taxon>
    </lineage>
</organism>
<dbReference type="PROSITE" id="PS00216">
    <property type="entry name" value="SUGAR_TRANSPORT_1"/>
    <property type="match status" value="1"/>
</dbReference>
<dbReference type="Pfam" id="PF07690">
    <property type="entry name" value="MFS_1"/>
    <property type="match status" value="1"/>
</dbReference>
<evidence type="ECO:0000256" key="5">
    <source>
        <dbReference type="ARBA" id="ARBA00022989"/>
    </source>
</evidence>
<feature type="transmembrane region" description="Helical" evidence="7">
    <location>
        <begin position="219"/>
        <end position="239"/>
    </location>
</feature>
<feature type="transmembrane region" description="Helical" evidence="7">
    <location>
        <begin position="372"/>
        <end position="393"/>
    </location>
</feature>
<dbReference type="Proteomes" id="UP000254051">
    <property type="component" value="Unassembled WGS sequence"/>
</dbReference>
<dbReference type="PANTHER" id="PTHR23514">
    <property type="entry name" value="BYPASS OF STOP CODON PROTEIN 6"/>
    <property type="match status" value="1"/>
</dbReference>
<feature type="transmembrane region" description="Helical" evidence="7">
    <location>
        <begin position="285"/>
        <end position="303"/>
    </location>
</feature>
<dbReference type="InterPro" id="IPR051788">
    <property type="entry name" value="MFS_Transporter"/>
</dbReference>
<dbReference type="InterPro" id="IPR011701">
    <property type="entry name" value="MFS"/>
</dbReference>
<sequence length="408" mass="45332">MQKNSYKTLIGGLYFNYIFQGMAAIILSQNMNQLQIHWGATAREITLVMSAIGLGRLLMLSFSGYFSDRFGRKKTSILAMLSHVIFFVGLLLSPNYLVAFFFGLFGGFNNAFLDTSTYPTFVEAYPDKKVNSALSVLNKAFISFGQFVLPFLTRFLIEKELFFGWTFIMCAVCLLANIVHIIFATFPEIRTGKDVVKSDENEVMTQKLESRGNFKIDGLVLLVFSFASVSIFNIFIIWIPKFAEQMNIVSYEGSLTLVSIYSVGSFISVFLTSTIVKKGVNVPKLIIFYLIVAGSALLLMLLHPRFVTVVIAAVCIGIFAAGGIFQLGLALLLELFPTYKGKYTSYYSLAAAVSIMVTPYITGILSEISVSAIFWFNFFLILLGLTAACITNVRYTALSRGEKVLPPN</sequence>
<evidence type="ECO:0000256" key="3">
    <source>
        <dbReference type="ARBA" id="ARBA00022448"/>
    </source>
</evidence>
<keyword evidence="3" id="KW-0813">Transport</keyword>
<dbReference type="OrthoDB" id="7066727at2"/>